<dbReference type="EMBL" id="JBHSGF010000014">
    <property type="protein sequence ID" value="MFC4556535.1"/>
    <property type="molecule type" value="Genomic_DNA"/>
</dbReference>
<dbReference type="Pfam" id="PF09438">
    <property type="entry name" value="DUF2017"/>
    <property type="match status" value="1"/>
</dbReference>
<name>A0ABV9DCU1_9MICO</name>
<reference evidence="2" key="1">
    <citation type="journal article" date="2019" name="Int. J. Syst. Evol. Microbiol.">
        <title>The Global Catalogue of Microorganisms (GCM) 10K type strain sequencing project: providing services to taxonomists for standard genome sequencing and annotation.</title>
        <authorList>
            <consortium name="The Broad Institute Genomics Platform"/>
            <consortium name="The Broad Institute Genome Sequencing Center for Infectious Disease"/>
            <person name="Wu L."/>
            <person name="Ma J."/>
        </authorList>
    </citation>
    <scope>NUCLEOTIDE SEQUENCE [LARGE SCALE GENOMIC DNA]</scope>
    <source>
        <strain evidence="2">JCM 3369</strain>
    </source>
</reference>
<dbReference type="InterPro" id="IPR018561">
    <property type="entry name" value="AosR"/>
</dbReference>
<dbReference type="Proteomes" id="UP001595955">
    <property type="component" value="Unassembled WGS sequence"/>
</dbReference>
<gene>
    <name evidence="1" type="ORF">ACFO3F_14895</name>
</gene>
<accession>A0ABV9DCU1</accession>
<keyword evidence="2" id="KW-1185">Reference proteome</keyword>
<sequence length="213" mass="22301">MQAFIPVPGGYACELEPVELRIIARLVADTAELLGTPLDAADDDDDTDDAGLPARVDVTGAAADEAAVLAALDWSPADETTPTDPALARLLPPASGDEALAGEMRRLTEGALRSGKADRLRTVWSALRASSGLVVVRAGAEGEWLAALTDVRLVLASRLGIEDEDDAEAVYTRAGRPEPDADELESALVSLYTALTWWQESLLAAMSGPHGGV</sequence>
<proteinExistence type="predicted"/>
<dbReference type="RefSeq" id="WP_164471447.1">
    <property type="nucleotide sequence ID" value="NZ_CP033325.1"/>
</dbReference>
<comment type="caution">
    <text evidence="1">The sequence shown here is derived from an EMBL/GenBank/DDBJ whole genome shotgun (WGS) entry which is preliminary data.</text>
</comment>
<protein>
    <submittedName>
        <fullName evidence="1">DUF2017 family protein</fullName>
    </submittedName>
</protein>
<evidence type="ECO:0000313" key="1">
    <source>
        <dbReference type="EMBL" id="MFC4556535.1"/>
    </source>
</evidence>
<organism evidence="1 2">
    <name type="scientific">Georgenia faecalis</name>
    <dbReference type="NCBI Taxonomy" id="2483799"/>
    <lineage>
        <taxon>Bacteria</taxon>
        <taxon>Bacillati</taxon>
        <taxon>Actinomycetota</taxon>
        <taxon>Actinomycetes</taxon>
        <taxon>Micrococcales</taxon>
        <taxon>Bogoriellaceae</taxon>
        <taxon>Georgenia</taxon>
    </lineage>
</organism>
<evidence type="ECO:0000313" key="2">
    <source>
        <dbReference type="Proteomes" id="UP001595955"/>
    </source>
</evidence>